<name>A0A318EDM6_9GAMM</name>
<feature type="region of interest" description="Disordered" evidence="1">
    <location>
        <begin position="102"/>
        <end position="122"/>
    </location>
</feature>
<protein>
    <recommendedName>
        <fullName evidence="2">PKD domain-containing protein</fullName>
    </recommendedName>
</protein>
<dbReference type="InterPro" id="IPR035986">
    <property type="entry name" value="PKD_dom_sf"/>
</dbReference>
<gene>
    <name evidence="3" type="ORF">C8D93_1048</name>
</gene>
<dbReference type="InterPro" id="IPR000601">
    <property type="entry name" value="PKD_dom"/>
</dbReference>
<dbReference type="SUPFAM" id="SSF49299">
    <property type="entry name" value="PKD domain"/>
    <property type="match status" value="1"/>
</dbReference>
<accession>A0A318EDM6</accession>
<dbReference type="Proteomes" id="UP000248330">
    <property type="component" value="Unassembled WGS sequence"/>
</dbReference>
<dbReference type="RefSeq" id="WP_211307270.1">
    <property type="nucleotide sequence ID" value="NZ_CAKZQT010000009.1"/>
</dbReference>
<evidence type="ECO:0000259" key="2">
    <source>
        <dbReference type="Pfam" id="PF00801"/>
    </source>
</evidence>
<evidence type="ECO:0000313" key="4">
    <source>
        <dbReference type="Proteomes" id="UP000248330"/>
    </source>
</evidence>
<proteinExistence type="predicted"/>
<comment type="caution">
    <text evidence="3">The sequence shown here is derived from an EMBL/GenBank/DDBJ whole genome shotgun (WGS) entry which is preliminary data.</text>
</comment>
<evidence type="ECO:0000313" key="3">
    <source>
        <dbReference type="EMBL" id="PXV68313.1"/>
    </source>
</evidence>
<keyword evidence="4" id="KW-1185">Reference proteome</keyword>
<dbReference type="Pfam" id="PF00801">
    <property type="entry name" value="PKD"/>
    <property type="match status" value="1"/>
</dbReference>
<dbReference type="EMBL" id="QICN01000004">
    <property type="protein sequence ID" value="PXV68313.1"/>
    <property type="molecule type" value="Genomic_DNA"/>
</dbReference>
<reference evidence="3 4" key="1">
    <citation type="submission" date="2018-04" db="EMBL/GenBank/DDBJ databases">
        <title>Genomic Encyclopedia of Type Strains, Phase IV (KMG-IV): sequencing the most valuable type-strain genomes for metagenomic binning, comparative biology and taxonomic classification.</title>
        <authorList>
            <person name="Goeker M."/>
        </authorList>
    </citation>
    <scope>NUCLEOTIDE SEQUENCE [LARGE SCALE GENOMIC DNA]</scope>
    <source>
        <strain evidence="3 4">DSM 104150</strain>
    </source>
</reference>
<organism evidence="3 4">
    <name type="scientific">Sinimarinibacterium flocculans</name>
    <dbReference type="NCBI Taxonomy" id="985250"/>
    <lineage>
        <taxon>Bacteria</taxon>
        <taxon>Pseudomonadati</taxon>
        <taxon>Pseudomonadota</taxon>
        <taxon>Gammaproteobacteria</taxon>
        <taxon>Nevskiales</taxon>
        <taxon>Nevskiaceae</taxon>
        <taxon>Sinimarinibacterium</taxon>
    </lineage>
</organism>
<feature type="domain" description="PKD" evidence="2">
    <location>
        <begin position="657"/>
        <end position="741"/>
    </location>
</feature>
<dbReference type="AlphaFoldDB" id="A0A318EDM6"/>
<evidence type="ECO:0000256" key="1">
    <source>
        <dbReference type="SAM" id="MobiDB-lite"/>
    </source>
</evidence>
<sequence>MSAAEPHVLGTWDVTMTTPVGPQRMQLHILTVDTGFTGRIESPMGNHEIAGSIGADGELRWEMKAAKPMPITVRFKARIDGDRFSGSAKLGLFGSSTLSGERVAAGTATPPPAATELDGPLTEDTVDPTYRDAYIDVDEWRDAPAPHRYVHGGFTGTDARFSFYFPPQAQYRKRFFHNTYPLAVHEDVGPFPIAFDVATGDLGFSFDSGAYYVQTNLGGKDRTGMADPAIAAYRVNAAAAKFSRQVAREMYGEHRPWGYLFGGSGGSYQTIGSAENTRGIWDGFMPFVMATPNAIPSMFTIRMHALRVLRERNVLPAIMDAIDPGGSGDPHATLNARESAALSEATRMGFPPRGWWAYETLGSGYFSEVAPLVPMLDPTYIDDFWTQPGYLGSDPAEGLDRLCFTFDTTVVRTIDAFHKKAELAAVPERDFADAHLVVLSGAAAGKSIPIAWIDGRIVSFALASDQTAVAALAAGDRVRIDNRWALALQTYHRHQLPSADYCGWDQFRTADGTPRYPQREVLIGPLGASGTAGSVPDGRISGKMLVVECLMDIDALAWQADWYRNKVRAALGADYESQFALWFVDHAQHDNPQTPAAQARTVNFSGVLQQGLRDLAAWVEQGRRPHDTRYQVEDAQVQVPAGARDRGGIQPVVDLRVNGGVRAEIAAGVAVNFEAVIELPPDAGSLVAAEWDFEGTGSFPVTAEIAPGQARLTLDATHAYPQPGTYFAVLRATAQREGDAQTRYGRVQNLGRVRVVVH</sequence>